<evidence type="ECO:0000313" key="1">
    <source>
        <dbReference type="EMBL" id="KAG0649314.1"/>
    </source>
</evidence>
<feature type="non-terminal residue" evidence="1">
    <location>
        <position position="1"/>
    </location>
</feature>
<accession>A0A9P6VKA3</accession>
<dbReference type="Pfam" id="PF11951">
    <property type="entry name" value="Fungal_trans_2"/>
    <property type="match status" value="1"/>
</dbReference>
<dbReference type="PANTHER" id="PTHR37540:SF5">
    <property type="entry name" value="TRANSCRIPTION FACTOR DOMAIN-CONTAINING PROTEIN"/>
    <property type="match status" value="1"/>
</dbReference>
<dbReference type="InterPro" id="IPR021858">
    <property type="entry name" value="Fun_TF"/>
</dbReference>
<keyword evidence="2" id="KW-1185">Reference proteome</keyword>
<dbReference type="Proteomes" id="UP000785200">
    <property type="component" value="Unassembled WGS sequence"/>
</dbReference>
<dbReference type="EMBL" id="VNKQ01000008">
    <property type="protein sequence ID" value="KAG0649314.1"/>
    <property type="molecule type" value="Genomic_DNA"/>
</dbReference>
<gene>
    <name evidence="1" type="ORF">D0Z07_4598</name>
</gene>
<protein>
    <submittedName>
        <fullName evidence="1">Uncharacterized protein</fullName>
    </submittedName>
</protein>
<organism evidence="1 2">
    <name type="scientific">Hyphodiscus hymeniophilus</name>
    <dbReference type="NCBI Taxonomy" id="353542"/>
    <lineage>
        <taxon>Eukaryota</taxon>
        <taxon>Fungi</taxon>
        <taxon>Dikarya</taxon>
        <taxon>Ascomycota</taxon>
        <taxon>Pezizomycotina</taxon>
        <taxon>Leotiomycetes</taxon>
        <taxon>Helotiales</taxon>
        <taxon>Hyphodiscaceae</taxon>
        <taxon>Hyphodiscus</taxon>
    </lineage>
</organism>
<dbReference type="PANTHER" id="PTHR37540">
    <property type="entry name" value="TRANSCRIPTION FACTOR (ACR-2), PUTATIVE-RELATED-RELATED"/>
    <property type="match status" value="1"/>
</dbReference>
<comment type="caution">
    <text evidence="1">The sequence shown here is derived from an EMBL/GenBank/DDBJ whole genome shotgun (WGS) entry which is preliminary data.</text>
</comment>
<reference evidence="1" key="1">
    <citation type="submission" date="2019-07" db="EMBL/GenBank/DDBJ databases">
        <title>Hyphodiscus hymeniophilus genome sequencing and assembly.</title>
        <authorList>
            <person name="Kramer G."/>
            <person name="Nodwell J."/>
        </authorList>
    </citation>
    <scope>NUCLEOTIDE SEQUENCE</scope>
    <source>
        <strain evidence="1">ATCC 34498</strain>
    </source>
</reference>
<name>A0A9P6VKA3_9HELO</name>
<proteinExistence type="predicted"/>
<sequence>NVSLKQNAFAFYSKEELFAYAATDPAWFNATLSLIALHHDLNIGKGISQECLFHRGEALRIVNDRISVSCHVNDATIGAIASLANFDITNGLFVTATMHISGLEQILAARGGAKESLLFLSHSALLQKVVAWSVSIPSELSAVLTTDQVRFKLFDHLGSTPRFPLISTLVCTGSLPDFISLCTPEHSMLNVVSPHDLFGEMTEIFQALRLLSYYMTLPFINSEDQTRFSRGLYITEYKLLVLLDQNSEDDFIPLDRNSHIYGSTRLAAYLYLYMALRELPRATMINYTLAKRLRGILVGNNADLLIVWKDDLHLLLWISFIGGAATLGTNERQYFVGILKRLTCSLELDTLERFRGALKEVLWMKDFCHQESAALWKEVYLPE</sequence>
<dbReference type="AlphaFoldDB" id="A0A9P6VKA3"/>
<evidence type="ECO:0000313" key="2">
    <source>
        <dbReference type="Proteomes" id="UP000785200"/>
    </source>
</evidence>
<dbReference type="OrthoDB" id="4158087at2759"/>